<feature type="transmembrane region" description="Helical" evidence="6">
    <location>
        <begin position="252"/>
        <end position="270"/>
    </location>
</feature>
<dbReference type="GO" id="GO:0005886">
    <property type="term" value="C:plasma membrane"/>
    <property type="evidence" value="ECO:0007669"/>
    <property type="project" value="UniProtKB-SubCell"/>
</dbReference>
<evidence type="ECO:0000256" key="3">
    <source>
        <dbReference type="ARBA" id="ARBA00022989"/>
    </source>
</evidence>
<name>A0A379JKE8_9NOCA</name>
<comment type="subcellular location">
    <subcellularLocation>
        <location evidence="5">Cell membrane</location>
        <topology evidence="5">Multi-pass membrane protein</topology>
    </subcellularLocation>
    <subcellularLocation>
        <location evidence="1">Membrane</location>
        <topology evidence="1">Multi-pass membrane protein</topology>
    </subcellularLocation>
</comment>
<keyword evidence="5" id="KW-0520">NAD</keyword>
<accession>A0A379JKE8</accession>
<comment type="similarity">
    <text evidence="5">Belongs to the complex I subunit 1 family.</text>
</comment>
<dbReference type="RefSeq" id="WP_039818681.1">
    <property type="nucleotide sequence ID" value="NZ_UGRY01000006.1"/>
</dbReference>
<feature type="transmembrane region" description="Helical" evidence="6">
    <location>
        <begin position="68"/>
        <end position="90"/>
    </location>
</feature>
<evidence type="ECO:0000313" key="7">
    <source>
        <dbReference type="EMBL" id="SUD48968.1"/>
    </source>
</evidence>
<evidence type="ECO:0000313" key="8">
    <source>
        <dbReference type="Proteomes" id="UP000255467"/>
    </source>
</evidence>
<dbReference type="AlphaFoldDB" id="A0A379JKE8"/>
<protein>
    <submittedName>
        <fullName evidence="7">NADH-quinone oxidoreductase subunit H</fullName>
        <ecNumber evidence="7">1.6.5.11</ecNumber>
    </submittedName>
</protein>
<reference evidence="7 8" key="1">
    <citation type="submission" date="2018-06" db="EMBL/GenBank/DDBJ databases">
        <authorList>
            <consortium name="Pathogen Informatics"/>
            <person name="Doyle S."/>
        </authorList>
    </citation>
    <scope>NUCLEOTIDE SEQUENCE [LARGE SCALE GENOMIC DNA]</scope>
    <source>
        <strain evidence="7 8">NCTC1934</strain>
    </source>
</reference>
<keyword evidence="4 6" id="KW-0472">Membrane</keyword>
<feature type="transmembrane region" description="Helical" evidence="6">
    <location>
        <begin position="110"/>
        <end position="136"/>
    </location>
</feature>
<keyword evidence="2 5" id="KW-0812">Transmembrane</keyword>
<keyword evidence="7" id="KW-0560">Oxidoreductase</keyword>
<dbReference type="PANTHER" id="PTHR11432">
    <property type="entry name" value="NADH DEHYDROGENASE SUBUNIT 1"/>
    <property type="match status" value="1"/>
</dbReference>
<evidence type="ECO:0000256" key="6">
    <source>
        <dbReference type="SAM" id="Phobius"/>
    </source>
</evidence>
<dbReference type="EMBL" id="UGRY01000006">
    <property type="protein sequence ID" value="SUD48968.1"/>
    <property type="molecule type" value="Genomic_DNA"/>
</dbReference>
<dbReference type="Pfam" id="PF00146">
    <property type="entry name" value="NADHdh"/>
    <property type="match status" value="1"/>
</dbReference>
<gene>
    <name evidence="7" type="primary">nuoH_2</name>
    <name evidence="7" type="ORF">NCTC1934_06316</name>
</gene>
<dbReference type="PANTHER" id="PTHR11432:SF3">
    <property type="entry name" value="NADH-UBIQUINONE OXIDOREDUCTASE CHAIN 1"/>
    <property type="match status" value="1"/>
</dbReference>
<dbReference type="OrthoDB" id="5185879at2"/>
<dbReference type="GO" id="GO:0009060">
    <property type="term" value="P:aerobic respiration"/>
    <property type="evidence" value="ECO:0007669"/>
    <property type="project" value="TreeGrafter"/>
</dbReference>
<sequence length="307" mass="32356">MVELAPWWLTVLLPAGVLAMAWGTATVDAVLRARAAGAPVAAAVAAPWRAVVLGLVQQRRRIVGADVLLWRAAGLVLLVAGVLAAALVPVGGAVVLDGGVSLVWFNALEVVAWVAVWSAGWGSNSVFALVGGYRFVAQGVAYELPHMFALTCAAVGAGSLRIADIVAAQQDRWFVLIMPVAFVVYLLSVPAMAFTRPFDAPAGTDLAGGVFAEVSGPDGLLLRVARRVLFVAAAAMAVPLFLGGGAGPWLPGWLWTLVKTIAVLAVLVRLGRRWPTIRMSRYMEVAWLVLLPLTLVQALMVSLLVLR</sequence>
<organism evidence="7 8">
    <name type="scientific">Nocardia otitidiscaviarum</name>
    <dbReference type="NCBI Taxonomy" id="1823"/>
    <lineage>
        <taxon>Bacteria</taxon>
        <taxon>Bacillati</taxon>
        <taxon>Actinomycetota</taxon>
        <taxon>Actinomycetes</taxon>
        <taxon>Mycobacteriales</taxon>
        <taxon>Nocardiaceae</taxon>
        <taxon>Nocardia</taxon>
    </lineage>
</organism>
<dbReference type="InterPro" id="IPR001694">
    <property type="entry name" value="NADH_UbQ_OxRdtase_su1/FPO"/>
</dbReference>
<keyword evidence="8" id="KW-1185">Reference proteome</keyword>
<dbReference type="Proteomes" id="UP000255467">
    <property type="component" value="Unassembled WGS sequence"/>
</dbReference>
<dbReference type="EC" id="1.6.5.11" evidence="7"/>
<evidence type="ECO:0000256" key="4">
    <source>
        <dbReference type="ARBA" id="ARBA00023136"/>
    </source>
</evidence>
<proteinExistence type="inferred from homology"/>
<keyword evidence="3 6" id="KW-1133">Transmembrane helix</keyword>
<feature type="transmembrane region" description="Helical" evidence="6">
    <location>
        <begin position="35"/>
        <end position="56"/>
    </location>
</feature>
<evidence type="ECO:0000256" key="2">
    <source>
        <dbReference type="ARBA" id="ARBA00022692"/>
    </source>
</evidence>
<feature type="transmembrane region" description="Helical" evidence="6">
    <location>
        <begin position="148"/>
        <end position="167"/>
    </location>
</feature>
<evidence type="ECO:0000256" key="1">
    <source>
        <dbReference type="ARBA" id="ARBA00004141"/>
    </source>
</evidence>
<feature type="transmembrane region" description="Helical" evidence="6">
    <location>
        <begin position="173"/>
        <end position="194"/>
    </location>
</feature>
<feature type="transmembrane region" description="Helical" evidence="6">
    <location>
        <begin position="228"/>
        <end position="246"/>
    </location>
</feature>
<evidence type="ECO:0000256" key="5">
    <source>
        <dbReference type="RuleBase" id="RU000471"/>
    </source>
</evidence>
<dbReference type="STRING" id="1406858.GCA_000710895_00904"/>
<dbReference type="GO" id="GO:0003954">
    <property type="term" value="F:NADH dehydrogenase activity"/>
    <property type="evidence" value="ECO:0007669"/>
    <property type="project" value="TreeGrafter"/>
</dbReference>
<feature type="transmembrane region" description="Helical" evidence="6">
    <location>
        <begin position="282"/>
        <end position="306"/>
    </location>
</feature>